<evidence type="ECO:0000256" key="6">
    <source>
        <dbReference type="SAM" id="MobiDB-lite"/>
    </source>
</evidence>
<evidence type="ECO:0000259" key="8">
    <source>
        <dbReference type="PROSITE" id="PS50850"/>
    </source>
</evidence>
<evidence type="ECO:0000313" key="10">
    <source>
        <dbReference type="Proteomes" id="UP001219568"/>
    </source>
</evidence>
<evidence type="ECO:0000256" key="5">
    <source>
        <dbReference type="ARBA" id="ARBA00023136"/>
    </source>
</evidence>
<evidence type="ECO:0000256" key="3">
    <source>
        <dbReference type="ARBA" id="ARBA00022692"/>
    </source>
</evidence>
<dbReference type="PANTHER" id="PTHR23502:SF68">
    <property type="entry name" value="MULTIDRUG TRANSPORTER, PUTATIVE (AFU_ORTHOLOGUE AFUA_3G01120)-RELATED"/>
    <property type="match status" value="1"/>
</dbReference>
<feature type="transmembrane region" description="Helical" evidence="7">
    <location>
        <begin position="125"/>
        <end position="144"/>
    </location>
</feature>
<reference evidence="9" key="1">
    <citation type="journal article" date="2023" name="IMA Fungus">
        <title>Comparative genomic study of the Penicillium genus elucidates a diverse pangenome and 15 lateral gene transfer events.</title>
        <authorList>
            <person name="Petersen C."/>
            <person name="Sorensen T."/>
            <person name="Nielsen M.R."/>
            <person name="Sondergaard T.E."/>
            <person name="Sorensen J.L."/>
            <person name="Fitzpatrick D.A."/>
            <person name="Frisvad J.C."/>
            <person name="Nielsen K.L."/>
        </authorList>
    </citation>
    <scope>NUCLEOTIDE SEQUENCE</scope>
    <source>
        <strain evidence="9">IBT 15450</strain>
    </source>
</reference>
<dbReference type="InterPro" id="IPR036259">
    <property type="entry name" value="MFS_trans_sf"/>
</dbReference>
<keyword evidence="3 7" id="KW-0812">Transmembrane</keyword>
<feature type="transmembrane region" description="Helical" evidence="7">
    <location>
        <begin position="391"/>
        <end position="409"/>
    </location>
</feature>
<evidence type="ECO:0000256" key="7">
    <source>
        <dbReference type="SAM" id="Phobius"/>
    </source>
</evidence>
<feature type="transmembrane region" description="Helical" evidence="7">
    <location>
        <begin position="94"/>
        <end position="113"/>
    </location>
</feature>
<comment type="subcellular location">
    <subcellularLocation>
        <location evidence="1">Membrane</location>
        <topology evidence="1">Multi-pass membrane protein</topology>
    </subcellularLocation>
</comment>
<dbReference type="PANTHER" id="PTHR23502">
    <property type="entry name" value="MAJOR FACILITATOR SUPERFAMILY"/>
    <property type="match status" value="1"/>
</dbReference>
<organism evidence="9 10">
    <name type="scientific">Penicillium canescens</name>
    <dbReference type="NCBI Taxonomy" id="5083"/>
    <lineage>
        <taxon>Eukaryota</taxon>
        <taxon>Fungi</taxon>
        <taxon>Dikarya</taxon>
        <taxon>Ascomycota</taxon>
        <taxon>Pezizomycotina</taxon>
        <taxon>Eurotiomycetes</taxon>
        <taxon>Eurotiomycetidae</taxon>
        <taxon>Eurotiales</taxon>
        <taxon>Aspergillaceae</taxon>
        <taxon>Penicillium</taxon>
    </lineage>
</organism>
<dbReference type="GO" id="GO:0016020">
    <property type="term" value="C:membrane"/>
    <property type="evidence" value="ECO:0007669"/>
    <property type="project" value="UniProtKB-SubCell"/>
</dbReference>
<dbReference type="InterPro" id="IPR011701">
    <property type="entry name" value="MFS"/>
</dbReference>
<evidence type="ECO:0000256" key="1">
    <source>
        <dbReference type="ARBA" id="ARBA00004141"/>
    </source>
</evidence>
<evidence type="ECO:0000256" key="4">
    <source>
        <dbReference type="ARBA" id="ARBA00022989"/>
    </source>
</evidence>
<dbReference type="CDD" id="cd17323">
    <property type="entry name" value="MFS_Tpo1_MDR_like"/>
    <property type="match status" value="1"/>
</dbReference>
<keyword evidence="10" id="KW-1185">Reference proteome</keyword>
<protein>
    <recommendedName>
        <fullName evidence="8">Major facilitator superfamily (MFS) profile domain-containing protein</fullName>
    </recommendedName>
</protein>
<dbReference type="Proteomes" id="UP001219568">
    <property type="component" value="Unassembled WGS sequence"/>
</dbReference>
<feature type="region of interest" description="Disordered" evidence="6">
    <location>
        <begin position="1"/>
        <end position="29"/>
    </location>
</feature>
<gene>
    <name evidence="9" type="ORF">N7460_003756</name>
</gene>
<feature type="transmembrane region" description="Helical" evidence="7">
    <location>
        <begin position="416"/>
        <end position="436"/>
    </location>
</feature>
<sequence>MAAEKKSPQQATISELPPGSSCPSEGASSNASLLKVVDWDGPDDPEKPVNWPRSKKNQILGAVCLMRFTTPLASSMMAPALLQIENEFKSSSMVMNFAVSIYIIGFGLGPLVLAPLSEIYGRNKIYHAGNVLFTICTACCGISPNATSLLIFRLLSGVMGGAPLTNGGGTIADLIPSNERGFIMSVFSLAMLLAPVLGPVAGGFLSEAADWRWIFWLLTIMSAITAIVGFIFLRETYAPTLLERKASRLRKKTGNPDLQAASKSPLPLQQLIFLAIMRPMKLLCTSPVSIVMALYMGLIYGIIYLLFTSYTVVFQHQYGFSQGVAGLAYLGMGLGCATQLFLGHYSDKLHTKLTQRNGVERAEYHLLMLIPAAFALPVGLIIYGWTAQYHIHWIVPIFGTFFIGVGFSGSMTSVQTYLVGAFTAYSASALAANNVVRSIIGGVVPLSGPDMYGKLGLGWGNTLLALLALVFGLAPLWFYRNKEHQNESKRIPV</sequence>
<dbReference type="SUPFAM" id="SSF103473">
    <property type="entry name" value="MFS general substrate transporter"/>
    <property type="match status" value="1"/>
</dbReference>
<dbReference type="FunFam" id="1.20.1250.20:FF:000011">
    <property type="entry name" value="MFS multidrug transporter, putative"/>
    <property type="match status" value="1"/>
</dbReference>
<keyword evidence="4 7" id="KW-1133">Transmembrane helix</keyword>
<feature type="transmembrane region" description="Helical" evidence="7">
    <location>
        <begin position="366"/>
        <end position="385"/>
    </location>
</feature>
<accession>A0AAD6IH56</accession>
<evidence type="ECO:0000313" key="9">
    <source>
        <dbReference type="EMBL" id="KAJ6047609.1"/>
    </source>
</evidence>
<comment type="similarity">
    <text evidence="2">Belongs to the major facilitator superfamily.</text>
</comment>
<keyword evidence="5 7" id="KW-0472">Membrane</keyword>
<dbReference type="Pfam" id="PF07690">
    <property type="entry name" value="MFS_1"/>
    <property type="match status" value="1"/>
</dbReference>
<feature type="transmembrane region" description="Helical" evidence="7">
    <location>
        <begin position="327"/>
        <end position="345"/>
    </location>
</feature>
<feature type="domain" description="Major facilitator superfamily (MFS) profile" evidence="8">
    <location>
        <begin position="59"/>
        <end position="484"/>
    </location>
</feature>
<comment type="caution">
    <text evidence="9">The sequence shown here is derived from an EMBL/GenBank/DDBJ whole genome shotgun (WGS) entry which is preliminary data.</text>
</comment>
<feature type="transmembrane region" description="Helical" evidence="7">
    <location>
        <begin position="456"/>
        <end position="479"/>
    </location>
</feature>
<reference evidence="9" key="2">
    <citation type="submission" date="2023-01" db="EMBL/GenBank/DDBJ databases">
        <authorList>
            <person name="Petersen C."/>
        </authorList>
    </citation>
    <scope>NUCLEOTIDE SEQUENCE</scope>
    <source>
        <strain evidence="9">IBT 15450</strain>
    </source>
</reference>
<dbReference type="Gene3D" id="1.20.1250.20">
    <property type="entry name" value="MFS general substrate transporter like domains"/>
    <property type="match status" value="1"/>
</dbReference>
<evidence type="ECO:0000256" key="2">
    <source>
        <dbReference type="ARBA" id="ARBA00008335"/>
    </source>
</evidence>
<dbReference type="GO" id="GO:0022857">
    <property type="term" value="F:transmembrane transporter activity"/>
    <property type="evidence" value="ECO:0007669"/>
    <property type="project" value="InterPro"/>
</dbReference>
<dbReference type="PROSITE" id="PS50850">
    <property type="entry name" value="MFS"/>
    <property type="match status" value="1"/>
</dbReference>
<feature type="transmembrane region" description="Helical" evidence="7">
    <location>
        <begin position="213"/>
        <end position="233"/>
    </location>
</feature>
<dbReference type="AlphaFoldDB" id="A0AAD6IH56"/>
<dbReference type="EMBL" id="JAQJZL010000003">
    <property type="protein sequence ID" value="KAJ6047609.1"/>
    <property type="molecule type" value="Genomic_DNA"/>
</dbReference>
<feature type="transmembrane region" description="Helical" evidence="7">
    <location>
        <begin position="181"/>
        <end position="201"/>
    </location>
</feature>
<proteinExistence type="inferred from homology"/>
<name>A0AAD6IH56_PENCN</name>
<feature type="transmembrane region" description="Helical" evidence="7">
    <location>
        <begin position="282"/>
        <end position="307"/>
    </location>
</feature>
<dbReference type="InterPro" id="IPR020846">
    <property type="entry name" value="MFS_dom"/>
</dbReference>